<keyword evidence="4 7" id="KW-0812">Transmembrane</keyword>
<dbReference type="GO" id="GO:0015031">
    <property type="term" value="P:protein transport"/>
    <property type="evidence" value="ECO:0007669"/>
    <property type="project" value="UniProtKB-KW"/>
</dbReference>
<comment type="similarity">
    <text evidence="2 7">Belongs to the ExbD/TolR family.</text>
</comment>
<organism evidence="9 10">
    <name type="scientific">Polaribacter gangjinensis</name>
    <dbReference type="NCBI Taxonomy" id="574710"/>
    <lineage>
        <taxon>Bacteria</taxon>
        <taxon>Pseudomonadati</taxon>
        <taxon>Bacteroidota</taxon>
        <taxon>Flavobacteriia</taxon>
        <taxon>Flavobacteriales</taxon>
        <taxon>Flavobacteriaceae</taxon>
    </lineage>
</organism>
<evidence type="ECO:0000256" key="5">
    <source>
        <dbReference type="ARBA" id="ARBA00022989"/>
    </source>
</evidence>
<dbReference type="PANTHER" id="PTHR30558">
    <property type="entry name" value="EXBD MEMBRANE COMPONENT OF PMF-DRIVEN MACROMOLECULE IMPORT SYSTEM"/>
    <property type="match status" value="1"/>
</dbReference>
<proteinExistence type="inferred from homology"/>
<keyword evidence="3" id="KW-1003">Cell membrane</keyword>
<evidence type="ECO:0000256" key="1">
    <source>
        <dbReference type="ARBA" id="ARBA00004162"/>
    </source>
</evidence>
<evidence type="ECO:0000256" key="8">
    <source>
        <dbReference type="SAM" id="Phobius"/>
    </source>
</evidence>
<accession>A0A2S7WDU1</accession>
<keyword evidence="10" id="KW-1185">Reference proteome</keyword>
<evidence type="ECO:0000313" key="9">
    <source>
        <dbReference type="EMBL" id="PQJ75785.1"/>
    </source>
</evidence>
<dbReference type="PANTHER" id="PTHR30558:SF3">
    <property type="entry name" value="BIOPOLYMER TRANSPORT PROTEIN EXBD-RELATED"/>
    <property type="match status" value="1"/>
</dbReference>
<evidence type="ECO:0000256" key="2">
    <source>
        <dbReference type="ARBA" id="ARBA00005811"/>
    </source>
</evidence>
<dbReference type="EMBL" id="MSCL01000001">
    <property type="protein sequence ID" value="PQJ75785.1"/>
    <property type="molecule type" value="Genomic_DNA"/>
</dbReference>
<dbReference type="RefSeq" id="WP_105046940.1">
    <property type="nucleotide sequence ID" value="NZ_CP150662.1"/>
</dbReference>
<feature type="transmembrane region" description="Helical" evidence="8">
    <location>
        <begin position="12"/>
        <end position="32"/>
    </location>
</feature>
<comment type="subcellular location">
    <subcellularLocation>
        <location evidence="1">Cell membrane</location>
        <topology evidence="1">Single-pass membrane protein</topology>
    </subcellularLocation>
    <subcellularLocation>
        <location evidence="7">Cell membrane</location>
        <topology evidence="7">Single-pass type II membrane protein</topology>
    </subcellularLocation>
</comment>
<keyword evidence="5 8" id="KW-1133">Transmembrane helix</keyword>
<dbReference type="GO" id="GO:0005886">
    <property type="term" value="C:plasma membrane"/>
    <property type="evidence" value="ECO:0007669"/>
    <property type="project" value="UniProtKB-SubCell"/>
</dbReference>
<keyword evidence="7" id="KW-0653">Protein transport</keyword>
<gene>
    <name evidence="9" type="ORF">BTO13_11370</name>
</gene>
<comment type="caution">
    <text evidence="9">The sequence shown here is derived from an EMBL/GenBank/DDBJ whole genome shotgun (WGS) entry which is preliminary data.</text>
</comment>
<dbReference type="Proteomes" id="UP000237608">
    <property type="component" value="Unassembled WGS sequence"/>
</dbReference>
<protein>
    <submittedName>
        <fullName evidence="9">Biopolymer transporter ExbD</fullName>
    </submittedName>
</protein>
<dbReference type="GO" id="GO:0022857">
    <property type="term" value="F:transmembrane transporter activity"/>
    <property type="evidence" value="ECO:0007669"/>
    <property type="project" value="InterPro"/>
</dbReference>
<dbReference type="AlphaFoldDB" id="A0A2S7WDU1"/>
<keyword evidence="6 8" id="KW-0472">Membrane</keyword>
<keyword evidence="7" id="KW-0813">Transport</keyword>
<dbReference type="InterPro" id="IPR003400">
    <property type="entry name" value="ExbD"/>
</dbReference>
<evidence type="ECO:0000256" key="3">
    <source>
        <dbReference type="ARBA" id="ARBA00022475"/>
    </source>
</evidence>
<dbReference type="OrthoDB" id="9810103at2"/>
<evidence type="ECO:0000256" key="7">
    <source>
        <dbReference type="RuleBase" id="RU003879"/>
    </source>
</evidence>
<evidence type="ECO:0000256" key="6">
    <source>
        <dbReference type="ARBA" id="ARBA00023136"/>
    </source>
</evidence>
<reference evidence="9 10" key="1">
    <citation type="submission" date="2016-12" db="EMBL/GenBank/DDBJ databases">
        <title>Trade-off between light-utilization and light-protection in marine flavobacteria.</title>
        <authorList>
            <person name="Kumagai Y."/>
            <person name="Yoshizawa S."/>
            <person name="Kogure K."/>
            <person name="Iwasaki W."/>
        </authorList>
    </citation>
    <scope>NUCLEOTIDE SEQUENCE [LARGE SCALE GENOMIC DNA]</scope>
    <source>
        <strain evidence="9 10">KCTC 22729</strain>
    </source>
</reference>
<evidence type="ECO:0000313" key="10">
    <source>
        <dbReference type="Proteomes" id="UP000237608"/>
    </source>
</evidence>
<dbReference type="Pfam" id="PF02472">
    <property type="entry name" value="ExbD"/>
    <property type="match status" value="1"/>
</dbReference>
<name>A0A2S7WDU1_9FLAO</name>
<evidence type="ECO:0000256" key="4">
    <source>
        <dbReference type="ARBA" id="ARBA00022692"/>
    </source>
</evidence>
<sequence length="154" mass="17160">MSKFRKKKKGMPAVNTAALPDIVFMLLFFFMVTTTMRETDLRIENPRLPSATEIKKLEHKSLVCTIYVGKAKDENKGSGYNKIQLNDKIASADQVPAFIINARTKVSEAEIPFMTTSIKADKESNVGTITDIRLKLRDVNALKVSYSTQKGSGN</sequence>